<dbReference type="InterPro" id="IPR001708">
    <property type="entry name" value="YidC/ALB3/OXA1/COX18"/>
</dbReference>
<keyword evidence="6 10" id="KW-1133">Transmembrane helix</keyword>
<proteinExistence type="inferred from homology"/>
<comment type="caution">
    <text evidence="12">The sequence shown here is derived from an EMBL/GenBank/DDBJ whole genome shotgun (WGS) entry which is preliminary data.</text>
</comment>
<dbReference type="InterPro" id="IPR028055">
    <property type="entry name" value="YidC/Oxa/ALB_C"/>
</dbReference>
<evidence type="ECO:0000259" key="11">
    <source>
        <dbReference type="Pfam" id="PF02096"/>
    </source>
</evidence>
<evidence type="ECO:0000256" key="4">
    <source>
        <dbReference type="ARBA" id="ARBA00022692"/>
    </source>
</evidence>
<dbReference type="EMBL" id="PEXV01000026">
    <property type="protein sequence ID" value="PIS41870.1"/>
    <property type="molecule type" value="Genomic_DNA"/>
</dbReference>
<feature type="transmembrane region" description="Helical" evidence="10">
    <location>
        <begin position="204"/>
        <end position="227"/>
    </location>
</feature>
<feature type="transmembrane region" description="Helical" evidence="10">
    <location>
        <begin position="88"/>
        <end position="108"/>
    </location>
</feature>
<dbReference type="GO" id="GO:0032977">
    <property type="term" value="F:membrane insertase activity"/>
    <property type="evidence" value="ECO:0007669"/>
    <property type="project" value="InterPro"/>
</dbReference>
<evidence type="ECO:0000256" key="7">
    <source>
        <dbReference type="ARBA" id="ARBA00023136"/>
    </source>
</evidence>
<feature type="domain" description="Membrane insertase YidC/Oxa/ALB C-terminal" evidence="11">
    <location>
        <begin position="27"/>
        <end position="241"/>
    </location>
</feature>
<dbReference type="PANTHER" id="PTHR12428">
    <property type="entry name" value="OXA1"/>
    <property type="match status" value="1"/>
</dbReference>
<dbReference type="GO" id="GO:0005886">
    <property type="term" value="C:plasma membrane"/>
    <property type="evidence" value="ECO:0007669"/>
    <property type="project" value="UniProtKB-SubCell"/>
</dbReference>
<keyword evidence="2" id="KW-0813">Transport</keyword>
<evidence type="ECO:0000313" key="12">
    <source>
        <dbReference type="EMBL" id="PIS41870.1"/>
    </source>
</evidence>
<evidence type="ECO:0000256" key="9">
    <source>
        <dbReference type="RuleBase" id="RU003945"/>
    </source>
</evidence>
<keyword evidence="7 10" id="KW-0472">Membrane</keyword>
<evidence type="ECO:0000313" key="13">
    <source>
        <dbReference type="Proteomes" id="UP000228711"/>
    </source>
</evidence>
<evidence type="ECO:0000256" key="2">
    <source>
        <dbReference type="ARBA" id="ARBA00022448"/>
    </source>
</evidence>
<evidence type="ECO:0000256" key="8">
    <source>
        <dbReference type="ARBA" id="ARBA00023186"/>
    </source>
</evidence>
<dbReference type="PANTHER" id="PTHR12428:SF65">
    <property type="entry name" value="CYTOCHROME C OXIDASE ASSEMBLY PROTEIN COX18, MITOCHONDRIAL"/>
    <property type="match status" value="1"/>
</dbReference>
<evidence type="ECO:0000256" key="6">
    <source>
        <dbReference type="ARBA" id="ARBA00022989"/>
    </source>
</evidence>
<evidence type="ECO:0000256" key="5">
    <source>
        <dbReference type="ARBA" id="ARBA00022927"/>
    </source>
</evidence>
<organism evidence="12 13">
    <name type="scientific">Candidatus Kerfeldbacteria bacterium CG08_land_8_20_14_0_20_42_7</name>
    <dbReference type="NCBI Taxonomy" id="2014245"/>
    <lineage>
        <taxon>Bacteria</taxon>
        <taxon>Candidatus Kerfeldiibacteriota</taxon>
    </lineage>
</organism>
<dbReference type="Pfam" id="PF02096">
    <property type="entry name" value="60KD_IMP"/>
    <property type="match status" value="1"/>
</dbReference>
<evidence type="ECO:0000256" key="3">
    <source>
        <dbReference type="ARBA" id="ARBA00022475"/>
    </source>
</evidence>
<evidence type="ECO:0000256" key="10">
    <source>
        <dbReference type="SAM" id="Phobius"/>
    </source>
</evidence>
<keyword evidence="4 9" id="KW-0812">Transmembrane</keyword>
<comment type="subcellular location">
    <subcellularLocation>
        <location evidence="1">Cell membrane</location>
        <topology evidence="1">Multi-pass membrane protein</topology>
    </subcellularLocation>
    <subcellularLocation>
        <location evidence="9">Membrane</location>
        <topology evidence="9">Multi-pass membrane protein</topology>
    </subcellularLocation>
</comment>
<protein>
    <recommendedName>
        <fullName evidence="11">Membrane insertase YidC/Oxa/ALB C-terminal domain-containing protein</fullName>
    </recommendedName>
</protein>
<dbReference type="NCBIfam" id="TIGR03592">
    <property type="entry name" value="yidC_oxa1_cterm"/>
    <property type="match status" value="1"/>
</dbReference>
<keyword evidence="5" id="KW-0653">Protein transport</keyword>
<keyword evidence="8" id="KW-0143">Chaperone</keyword>
<dbReference type="GO" id="GO:0051205">
    <property type="term" value="P:protein insertion into membrane"/>
    <property type="evidence" value="ECO:0007669"/>
    <property type="project" value="TreeGrafter"/>
</dbReference>
<dbReference type="InterPro" id="IPR047196">
    <property type="entry name" value="YidC_ALB_C"/>
</dbReference>
<comment type="similarity">
    <text evidence="9">Belongs to the OXA1/ALB3/YidC family.</text>
</comment>
<name>A0A2H0YTU1_9BACT</name>
<keyword evidence="3" id="KW-1003">Cell membrane</keyword>
<sequence>MFQTILINPILNALIWAYDVIPGHDLGVAIILVTLAIKVLLFLPSLSSIRSQHQLQSIQPRVDAIRKKYTNKEEQGRKLMELYKENKVNPFSSCLPLLIQLPIIWALFKAFLVIQRIDDGGLLATDDISHLYGYLRVKYATTPINTSFFGLIDLAATKNYILAVLAGGFSFLQVRMMQTKKPAIKSEGSKDENVASIMSKQTTYLLPIITVFFGIQFPAGVTLYWVVSTLFQIGQQWYFKKRHVIPSVKEEIPKV</sequence>
<evidence type="ECO:0000256" key="1">
    <source>
        <dbReference type="ARBA" id="ARBA00004651"/>
    </source>
</evidence>
<feature type="transmembrane region" description="Helical" evidence="10">
    <location>
        <begin position="148"/>
        <end position="172"/>
    </location>
</feature>
<gene>
    <name evidence="12" type="ORF">COT25_00750</name>
</gene>
<dbReference type="Proteomes" id="UP000228711">
    <property type="component" value="Unassembled WGS sequence"/>
</dbReference>
<feature type="transmembrane region" description="Helical" evidence="10">
    <location>
        <begin position="26"/>
        <end position="46"/>
    </location>
</feature>
<dbReference type="GO" id="GO:0015031">
    <property type="term" value="P:protein transport"/>
    <property type="evidence" value="ECO:0007669"/>
    <property type="project" value="UniProtKB-KW"/>
</dbReference>
<accession>A0A2H0YTU1</accession>
<dbReference type="CDD" id="cd20070">
    <property type="entry name" value="5TM_YidC_Alb3"/>
    <property type="match status" value="1"/>
</dbReference>
<reference evidence="13" key="1">
    <citation type="submission" date="2017-09" db="EMBL/GenBank/DDBJ databases">
        <title>Depth-based differentiation of microbial function through sediment-hosted aquifers and enrichment of novel symbionts in the deep terrestrial subsurface.</title>
        <authorList>
            <person name="Probst A.J."/>
            <person name="Ladd B."/>
            <person name="Jarett J.K."/>
            <person name="Geller-Mcgrath D.E."/>
            <person name="Sieber C.M.K."/>
            <person name="Emerson J.B."/>
            <person name="Anantharaman K."/>
            <person name="Thomas B.C."/>
            <person name="Malmstrom R."/>
            <person name="Stieglmeier M."/>
            <person name="Klingl A."/>
            <person name="Woyke T."/>
            <person name="Ryan C.M."/>
            <person name="Banfield J.F."/>
        </authorList>
    </citation>
    <scope>NUCLEOTIDE SEQUENCE [LARGE SCALE GENOMIC DNA]</scope>
</reference>
<dbReference type="AlphaFoldDB" id="A0A2H0YTU1"/>